<dbReference type="PANTHER" id="PTHR41299">
    <property type="entry name" value="THIAMINE PYROPHOSPHOKINASE"/>
    <property type="match status" value="1"/>
</dbReference>
<organism evidence="7 8">
    <name type="scientific">Urinicoccus massiliensis</name>
    <dbReference type="NCBI Taxonomy" id="1723382"/>
    <lineage>
        <taxon>Bacteria</taxon>
        <taxon>Bacillati</taxon>
        <taxon>Bacillota</taxon>
        <taxon>Tissierellia</taxon>
        <taxon>Tissierellales</taxon>
        <taxon>Peptoniphilaceae</taxon>
        <taxon>Urinicoccus</taxon>
    </lineage>
</organism>
<dbReference type="InterPro" id="IPR007373">
    <property type="entry name" value="Thiamin_PyroPKinase_B1-bd"/>
</dbReference>
<dbReference type="Pfam" id="PF04265">
    <property type="entry name" value="TPK_B1_binding"/>
    <property type="match status" value="1"/>
</dbReference>
<dbReference type="SUPFAM" id="SSF63999">
    <property type="entry name" value="Thiamin pyrophosphokinase, catalytic domain"/>
    <property type="match status" value="1"/>
</dbReference>
<dbReference type="GO" id="GO:0004788">
    <property type="term" value="F:thiamine diphosphokinase activity"/>
    <property type="evidence" value="ECO:0007669"/>
    <property type="project" value="UniProtKB-UniRule"/>
</dbReference>
<reference evidence="7 8" key="1">
    <citation type="submission" date="2019-02" db="EMBL/GenBank/DDBJ databases">
        <authorList>
            <consortium name="Pathogen Informatics"/>
        </authorList>
    </citation>
    <scope>NUCLEOTIDE SEQUENCE [LARGE SCALE GENOMIC DNA]</scope>
    <source>
        <strain evidence="7 8">3012STDY7089603</strain>
    </source>
</reference>
<dbReference type="RefSeq" id="WP_131748795.1">
    <property type="nucleotide sequence ID" value="NZ_CAACYI010000001.1"/>
</dbReference>
<sequence>MKVAIVSGGQAPPKEFLQQYRDWYIIAADSGVHCLLEAGIDPQQVIGDLDSIDSQDLKILEDKGIKIKSFPKEKDETDTHLCLLEAIRLQAESIHILACFGRRFDQTLAHLALLEIAHDYKITCSLVDQENKVEFLSPGKYQVSKDGYQYLSLVPVTESITVSLYHMKYPLERENLYRKKSQGISNEILDQEGTIKLHKGKAYLIHSNDKKR</sequence>
<dbReference type="EC" id="2.7.6.2" evidence="5"/>
<dbReference type="InterPro" id="IPR053149">
    <property type="entry name" value="TPK"/>
</dbReference>
<dbReference type="Pfam" id="PF04263">
    <property type="entry name" value="TPK_catalytic"/>
    <property type="match status" value="1"/>
</dbReference>
<protein>
    <recommendedName>
        <fullName evidence="5">Thiamine diphosphokinase</fullName>
        <ecNumber evidence="5">2.7.6.2</ecNumber>
    </recommendedName>
</protein>
<gene>
    <name evidence="7" type="primary">thiN</name>
    <name evidence="7" type="ORF">NCTC13150_00752</name>
</gene>
<dbReference type="GO" id="GO:0016301">
    <property type="term" value="F:kinase activity"/>
    <property type="evidence" value="ECO:0007669"/>
    <property type="project" value="UniProtKB-KW"/>
</dbReference>
<proteinExistence type="predicted"/>
<dbReference type="AlphaFoldDB" id="A0A8H2M4C4"/>
<dbReference type="GO" id="GO:0005524">
    <property type="term" value="F:ATP binding"/>
    <property type="evidence" value="ECO:0007669"/>
    <property type="project" value="UniProtKB-KW"/>
</dbReference>
<comment type="caution">
    <text evidence="7">The sequence shown here is derived from an EMBL/GenBank/DDBJ whole genome shotgun (WGS) entry which is preliminary data.</text>
</comment>
<evidence type="ECO:0000256" key="3">
    <source>
        <dbReference type="ARBA" id="ARBA00022777"/>
    </source>
</evidence>
<name>A0A8H2M4C4_9FIRM</name>
<dbReference type="InterPro" id="IPR036759">
    <property type="entry name" value="TPK_catalytic_sf"/>
</dbReference>
<keyword evidence="3 7" id="KW-0418">Kinase</keyword>
<dbReference type="SUPFAM" id="SSF63862">
    <property type="entry name" value="Thiamin pyrophosphokinase, substrate-binding domain"/>
    <property type="match status" value="1"/>
</dbReference>
<feature type="domain" description="Thiamin pyrophosphokinase thiamin-binding" evidence="6">
    <location>
        <begin position="139"/>
        <end position="203"/>
    </location>
</feature>
<accession>A0A8H2M4C4</accession>
<dbReference type="GO" id="GO:0006772">
    <property type="term" value="P:thiamine metabolic process"/>
    <property type="evidence" value="ECO:0007669"/>
    <property type="project" value="UniProtKB-UniRule"/>
</dbReference>
<keyword evidence="4" id="KW-0067">ATP-binding</keyword>
<dbReference type="InterPro" id="IPR007371">
    <property type="entry name" value="TPK_catalytic"/>
</dbReference>
<dbReference type="Gene3D" id="3.40.50.10240">
    <property type="entry name" value="Thiamin pyrophosphokinase, catalytic domain"/>
    <property type="match status" value="1"/>
</dbReference>
<keyword evidence="1 7" id="KW-0808">Transferase</keyword>
<evidence type="ECO:0000259" key="6">
    <source>
        <dbReference type="SMART" id="SM00983"/>
    </source>
</evidence>
<dbReference type="InterPro" id="IPR006282">
    <property type="entry name" value="Thi_PPkinase"/>
</dbReference>
<dbReference type="Proteomes" id="UP000377798">
    <property type="component" value="Unassembled WGS sequence"/>
</dbReference>
<evidence type="ECO:0000313" key="8">
    <source>
        <dbReference type="Proteomes" id="UP000377798"/>
    </source>
</evidence>
<dbReference type="InterPro" id="IPR036371">
    <property type="entry name" value="TPK_B1-bd_sf"/>
</dbReference>
<evidence type="ECO:0000256" key="5">
    <source>
        <dbReference type="NCBIfam" id="TIGR01378"/>
    </source>
</evidence>
<dbReference type="GO" id="GO:0009229">
    <property type="term" value="P:thiamine diphosphate biosynthetic process"/>
    <property type="evidence" value="ECO:0007669"/>
    <property type="project" value="InterPro"/>
</dbReference>
<dbReference type="NCBIfam" id="TIGR01378">
    <property type="entry name" value="thi_PPkinase"/>
    <property type="match status" value="1"/>
</dbReference>
<dbReference type="PANTHER" id="PTHR41299:SF1">
    <property type="entry name" value="THIAMINE PYROPHOSPHOKINASE"/>
    <property type="match status" value="1"/>
</dbReference>
<dbReference type="SMART" id="SM00983">
    <property type="entry name" value="TPK_B1_binding"/>
    <property type="match status" value="1"/>
</dbReference>
<evidence type="ECO:0000256" key="2">
    <source>
        <dbReference type="ARBA" id="ARBA00022741"/>
    </source>
</evidence>
<keyword evidence="2" id="KW-0547">Nucleotide-binding</keyword>
<dbReference type="GO" id="GO:0030975">
    <property type="term" value="F:thiamine binding"/>
    <property type="evidence" value="ECO:0007669"/>
    <property type="project" value="InterPro"/>
</dbReference>
<evidence type="ECO:0000313" key="7">
    <source>
        <dbReference type="EMBL" id="VFB16234.1"/>
    </source>
</evidence>
<dbReference type="CDD" id="cd07995">
    <property type="entry name" value="TPK"/>
    <property type="match status" value="1"/>
</dbReference>
<evidence type="ECO:0000256" key="1">
    <source>
        <dbReference type="ARBA" id="ARBA00022679"/>
    </source>
</evidence>
<evidence type="ECO:0000256" key="4">
    <source>
        <dbReference type="ARBA" id="ARBA00022840"/>
    </source>
</evidence>
<keyword evidence="8" id="KW-1185">Reference proteome</keyword>
<dbReference type="EMBL" id="CAACYI010000001">
    <property type="protein sequence ID" value="VFB16234.1"/>
    <property type="molecule type" value="Genomic_DNA"/>
</dbReference>